<evidence type="ECO:0000256" key="4">
    <source>
        <dbReference type="SAM" id="SignalP"/>
    </source>
</evidence>
<keyword evidence="6" id="KW-0378">Hydrolase</keyword>
<dbReference type="Proteomes" id="UP000076603">
    <property type="component" value="Unassembled WGS sequence"/>
</dbReference>
<feature type="signal peptide" evidence="4">
    <location>
        <begin position="1"/>
        <end position="31"/>
    </location>
</feature>
<dbReference type="SUPFAM" id="SSF63829">
    <property type="entry name" value="Calcium-dependent phosphotriesterase"/>
    <property type="match status" value="2"/>
</dbReference>
<dbReference type="InterPro" id="IPR013783">
    <property type="entry name" value="Ig-like_fold"/>
</dbReference>
<feature type="domain" description="Ig-like" evidence="5">
    <location>
        <begin position="296"/>
        <end position="375"/>
    </location>
</feature>
<dbReference type="InterPro" id="IPR007110">
    <property type="entry name" value="Ig-like_dom"/>
</dbReference>
<name>A0A162RZG2_9CLOT</name>
<reference evidence="6 7" key="1">
    <citation type="submission" date="2016-04" db="EMBL/GenBank/DDBJ databases">
        <title>Genome sequence of Clostridium magnum DSM 2767.</title>
        <authorList>
            <person name="Poehlein A."/>
            <person name="Uhlig R."/>
            <person name="Fischer R."/>
            <person name="Bahl H."/>
            <person name="Daniel R."/>
        </authorList>
    </citation>
    <scope>NUCLEOTIDE SEQUENCE [LARGE SCALE GENOMIC DNA]</scope>
    <source>
        <strain evidence="6 7">DSM 2767</strain>
    </source>
</reference>
<dbReference type="EMBL" id="LWAE01000005">
    <property type="protein sequence ID" value="KZL90587.1"/>
    <property type="molecule type" value="Genomic_DNA"/>
</dbReference>
<proteinExistence type="predicted"/>
<sequence>MFDKYKKILAKIALFAMVFGILPQNCVKVYAATNALPAQSQDASVITSGLANPSGIAMDKSGNVYVSESNGPSIVKINPANGDKTTVSNTTHSAISVAVDNNNTVYFTDNIDAGGGTIYKKITDGSISPVATSDFNITDVAVNSKGDIYYTSWNGGYVKRINASDNSVTEINLNIQDPNPAGIAVERNDNIYVAEQPSKKIYKIDANDDSQVTAINTNNTDIGNPWDVVVDSGDNVYVINDTLENNGDVYKISPDGNCTEVGADFSDSSNIAIDSSGKNIYLIDTVNNSIIALKAPTIATQSTAQTVTTGQEANFSVIATGSAISYQWQKDGNDIEGANSSTLSIPNAQVANAGSYTVEVSNTLGTVTSSAITLTVNPSVPSQSENYIYRETIDKQSPNLRGIAISGNDKYVVSCPSANDGDGKVYKYTAGGNATAIITGLNYPTDVVTSNSAIYVVDGYTQNPKVLKYDSNGQNPVQIGTAGTGEGQYSLPYSVDLDNQGNIYVTDFNQKKILKFRVNGTLDKEIPCTNAPYGIAIDRTNGYVYVTEVDGYTVKKYNLNLEQQTVTGAEWTGLHYPVSLTVDSVGNVFVLVNDFWNENTEQNPVSNCVKKFDSNGKLLATFGETGTSNGQFNEDGDIAVDAQGNVYVTDVTSRIQRFSVASGSAATPAYTAEAVAANSTPIAGVDNIIRITVKDSSGNTDTNFTGLKNVTISGYTAAPNCSYGRIIQSMASLNVLGNDFATSINLLGEITTPSTTKNIYFERGVSFVDLALNNAEAQNIVFSVEGVNTPNTTAITITPVPAAAASIKLTQDITAPSSNGGQFAQQPKVAIRDQYWNICTNNSTVQITASKNDSGAWTLTGATTVAAIEGIANFDDLGATNTSAVTGAQLLFNTAELTPITSSVVNLPAPASSSNGGSSSSSSGSSSSSNTITGSVLEGSTGNQVSSITASVTTDSSGNKTISMKVSEAVSLKAPDGTTSPLGDISKVSITTAEGAPITIAADGTVKIENLAKGTDNKFEVTYDLGNGQKIVIGNMEIKVGSNGEVSLTNTLIDPYGIITDVTTGKVIEGANVTLYYANTDRNKAAGKTPDIVVALPAIKGFKPNDNKNPQVSDNKGAYGFMVFPTSDYYIVATKDGYHKYISPVISVEQEIVKWDIRMNPENTSSQAVGVQRLAGQTRIDTALSVAKATYSSKVSNVVLVASEDYPDALSGSVLAYKLNAPMLLIGSTDEEKEKVLSYMKSNMDSTGSVYLLGGQGVLGKDFEDKVVSAGFNNVTRIGGVDRYETSEKIAEKLNVNKETAVVVVSGENYPDALSVSSIAAVNQYPILLVRKDGVSVTIKKEISTINPTKVFIIGLEGSVGSAVESSISQLIPIEKSNVTRIGGKDRFETSLEVGKYFNLTGNEACVATGNSFPDALVGSIYAAKYNAPIILVNDNLSDNEILYLKNSKLSGSTIFGGEGVVNKNIEQQISQILGK</sequence>
<comment type="caution">
    <text evidence="6">The sequence shown here is derived from an EMBL/GenBank/DDBJ whole genome shotgun (WGS) entry which is preliminary data.</text>
</comment>
<evidence type="ECO:0000313" key="7">
    <source>
        <dbReference type="Proteomes" id="UP000076603"/>
    </source>
</evidence>
<dbReference type="Pfam" id="PF17170">
    <property type="entry name" value="DUF5128"/>
    <property type="match status" value="1"/>
</dbReference>
<dbReference type="InterPro" id="IPR003599">
    <property type="entry name" value="Ig_sub"/>
</dbReference>
<dbReference type="InterPro" id="IPR001258">
    <property type="entry name" value="NHL_repeat"/>
</dbReference>
<dbReference type="GO" id="GO:0008270">
    <property type="term" value="F:zinc ion binding"/>
    <property type="evidence" value="ECO:0007669"/>
    <property type="project" value="UniProtKB-KW"/>
</dbReference>
<dbReference type="InterPro" id="IPR050952">
    <property type="entry name" value="TRIM-NHL_E3_ligases"/>
</dbReference>
<dbReference type="Pfam" id="PF04122">
    <property type="entry name" value="CW_binding_2"/>
    <property type="match status" value="3"/>
</dbReference>
<dbReference type="STRING" id="1121326.CLMAG_43590"/>
<dbReference type="SUPFAM" id="SSF48726">
    <property type="entry name" value="Immunoglobulin"/>
    <property type="match status" value="1"/>
</dbReference>
<dbReference type="EC" id="3.5.1.28" evidence="6"/>
<organism evidence="6 7">
    <name type="scientific">Clostridium magnum DSM 2767</name>
    <dbReference type="NCBI Taxonomy" id="1121326"/>
    <lineage>
        <taxon>Bacteria</taxon>
        <taxon>Bacillati</taxon>
        <taxon>Bacillota</taxon>
        <taxon>Clostridia</taxon>
        <taxon>Eubacteriales</taxon>
        <taxon>Clostridiaceae</taxon>
        <taxon>Clostridium</taxon>
    </lineage>
</organism>
<dbReference type="InterPro" id="IPR008969">
    <property type="entry name" value="CarboxyPept-like_regulatory"/>
</dbReference>
<accession>A0A162RZG2</accession>
<dbReference type="PROSITE" id="PS51125">
    <property type="entry name" value="NHL"/>
    <property type="match status" value="1"/>
</dbReference>
<dbReference type="Gene3D" id="2.60.40.1120">
    <property type="entry name" value="Carboxypeptidase-like, regulatory domain"/>
    <property type="match status" value="1"/>
</dbReference>
<feature type="chain" id="PRO_5030022317" evidence="4">
    <location>
        <begin position="32"/>
        <end position="1476"/>
    </location>
</feature>
<dbReference type="GO" id="GO:0008745">
    <property type="term" value="F:N-acetylmuramoyl-L-alanine amidase activity"/>
    <property type="evidence" value="ECO:0007669"/>
    <property type="project" value="UniProtKB-EC"/>
</dbReference>
<dbReference type="PROSITE" id="PS50835">
    <property type="entry name" value="IG_LIKE"/>
    <property type="match status" value="1"/>
</dbReference>
<feature type="compositionally biased region" description="Low complexity" evidence="3">
    <location>
        <begin position="912"/>
        <end position="930"/>
    </location>
</feature>
<gene>
    <name evidence="6" type="primary">lytC_25</name>
    <name evidence="6" type="ORF">CLMAG_43590</name>
</gene>
<evidence type="ECO:0000256" key="1">
    <source>
        <dbReference type="ARBA" id="ARBA00022737"/>
    </source>
</evidence>
<dbReference type="Gene3D" id="2.60.40.10">
    <property type="entry name" value="Immunoglobulins"/>
    <property type="match status" value="1"/>
</dbReference>
<protein>
    <submittedName>
        <fullName evidence="6">N-acetylmuramoyl-L-alanine amidase LytC</fullName>
        <ecNumber evidence="6">3.5.1.28</ecNumber>
    </submittedName>
</protein>
<dbReference type="InterPro" id="IPR007253">
    <property type="entry name" value="Cell_wall-bd_2"/>
</dbReference>
<dbReference type="RefSeq" id="WP_066626903.1">
    <property type="nucleotide sequence ID" value="NZ_FQXL01000011.1"/>
</dbReference>
<keyword evidence="1" id="KW-0677">Repeat</keyword>
<feature type="region of interest" description="Disordered" evidence="3">
    <location>
        <begin position="910"/>
        <end position="957"/>
    </location>
</feature>
<dbReference type="PATRIC" id="fig|1121326.3.peg.4423"/>
<evidence type="ECO:0000256" key="2">
    <source>
        <dbReference type="PROSITE-ProRule" id="PRU00504"/>
    </source>
</evidence>
<dbReference type="SUPFAM" id="SSF49464">
    <property type="entry name" value="Carboxypeptidase regulatory domain-like"/>
    <property type="match status" value="1"/>
</dbReference>
<keyword evidence="4" id="KW-0732">Signal</keyword>
<dbReference type="Gene3D" id="2.120.10.30">
    <property type="entry name" value="TolB, C-terminal domain"/>
    <property type="match status" value="3"/>
</dbReference>
<dbReference type="OrthoDB" id="1939004at2"/>
<evidence type="ECO:0000259" key="5">
    <source>
        <dbReference type="PROSITE" id="PS50835"/>
    </source>
</evidence>
<dbReference type="PANTHER" id="PTHR24104:SF25">
    <property type="entry name" value="PROTEIN LIN-41"/>
    <property type="match status" value="1"/>
</dbReference>
<evidence type="ECO:0000313" key="6">
    <source>
        <dbReference type="EMBL" id="KZL90587.1"/>
    </source>
</evidence>
<keyword evidence="7" id="KW-1185">Reference proteome</keyword>
<feature type="repeat" description="NHL" evidence="2">
    <location>
        <begin position="50"/>
        <end position="80"/>
    </location>
</feature>
<dbReference type="Gene3D" id="3.40.50.12090">
    <property type="match status" value="2"/>
</dbReference>
<feature type="compositionally biased region" description="Polar residues" evidence="3">
    <location>
        <begin position="931"/>
        <end position="957"/>
    </location>
</feature>
<dbReference type="InterPro" id="IPR036179">
    <property type="entry name" value="Ig-like_dom_sf"/>
</dbReference>
<dbReference type="Pfam" id="PF07679">
    <property type="entry name" value="I-set"/>
    <property type="match status" value="1"/>
</dbReference>
<dbReference type="CDD" id="cd05819">
    <property type="entry name" value="NHL"/>
    <property type="match status" value="2"/>
</dbReference>
<dbReference type="InterPro" id="IPR011042">
    <property type="entry name" value="6-blade_b-propeller_TolB-like"/>
</dbReference>
<dbReference type="PANTHER" id="PTHR24104">
    <property type="entry name" value="E3 UBIQUITIN-PROTEIN LIGASE NHLRC1-RELATED"/>
    <property type="match status" value="1"/>
</dbReference>
<dbReference type="InterPro" id="IPR013098">
    <property type="entry name" value="Ig_I-set"/>
</dbReference>
<evidence type="ECO:0000256" key="3">
    <source>
        <dbReference type="SAM" id="MobiDB-lite"/>
    </source>
</evidence>
<dbReference type="SMART" id="SM00409">
    <property type="entry name" value="IG"/>
    <property type="match status" value="1"/>
</dbReference>
<dbReference type="Gene3D" id="2.40.10.500">
    <property type="match status" value="1"/>
</dbReference>